<organism evidence="1">
    <name type="scientific">Arundo donax</name>
    <name type="common">Giant reed</name>
    <name type="synonym">Donax arundinaceus</name>
    <dbReference type="NCBI Taxonomy" id="35708"/>
    <lineage>
        <taxon>Eukaryota</taxon>
        <taxon>Viridiplantae</taxon>
        <taxon>Streptophyta</taxon>
        <taxon>Embryophyta</taxon>
        <taxon>Tracheophyta</taxon>
        <taxon>Spermatophyta</taxon>
        <taxon>Magnoliopsida</taxon>
        <taxon>Liliopsida</taxon>
        <taxon>Poales</taxon>
        <taxon>Poaceae</taxon>
        <taxon>PACMAD clade</taxon>
        <taxon>Arundinoideae</taxon>
        <taxon>Arundineae</taxon>
        <taxon>Arundo</taxon>
    </lineage>
</organism>
<proteinExistence type="predicted"/>
<dbReference type="AlphaFoldDB" id="A0A0A9A1N0"/>
<reference evidence="1" key="1">
    <citation type="submission" date="2014-09" db="EMBL/GenBank/DDBJ databases">
        <authorList>
            <person name="Magalhaes I.L.F."/>
            <person name="Oliveira U."/>
            <person name="Santos F.R."/>
            <person name="Vidigal T.H.D.A."/>
            <person name="Brescovit A.D."/>
            <person name="Santos A.J."/>
        </authorList>
    </citation>
    <scope>NUCLEOTIDE SEQUENCE</scope>
    <source>
        <tissue evidence="1">Shoot tissue taken approximately 20 cm above the soil surface</tissue>
    </source>
</reference>
<protein>
    <submittedName>
        <fullName evidence="1">Uncharacterized protein</fullName>
    </submittedName>
</protein>
<name>A0A0A9A1N0_ARUDO</name>
<dbReference type="EMBL" id="GBRH01254032">
    <property type="protein sequence ID" value="JAD43863.1"/>
    <property type="molecule type" value="Transcribed_RNA"/>
</dbReference>
<accession>A0A0A9A1N0</accession>
<reference evidence="1" key="2">
    <citation type="journal article" date="2015" name="Data Brief">
        <title>Shoot transcriptome of the giant reed, Arundo donax.</title>
        <authorList>
            <person name="Barrero R.A."/>
            <person name="Guerrero F.D."/>
            <person name="Moolhuijzen P."/>
            <person name="Goolsby J.A."/>
            <person name="Tidwell J."/>
            <person name="Bellgard S.E."/>
            <person name="Bellgard M.I."/>
        </authorList>
    </citation>
    <scope>NUCLEOTIDE SEQUENCE</scope>
    <source>
        <tissue evidence="1">Shoot tissue taken approximately 20 cm above the soil surface</tissue>
    </source>
</reference>
<sequence length="154" mass="16692">MIDTAQTTIIHILEDLASLLDLCTGSTVAAALSTVFFLATSMAPTSALLLILDDSCVTLSILLEAEMWSILLDVLRMVSSRGQFLRLWCRYRALFKALPHSMLRRSLSRASRSSFMTVAGSGGSGNLAQHVFTTSVFLQSALSKLQLPTPNLSP</sequence>
<evidence type="ECO:0000313" key="1">
    <source>
        <dbReference type="EMBL" id="JAD43863.1"/>
    </source>
</evidence>